<dbReference type="EMBL" id="JBHUKQ010000013">
    <property type="protein sequence ID" value="MFD2483579.1"/>
    <property type="molecule type" value="Genomic_DNA"/>
</dbReference>
<feature type="signal peptide" evidence="1">
    <location>
        <begin position="1"/>
        <end position="28"/>
    </location>
</feature>
<feature type="chain" id="PRO_5045419392" evidence="1">
    <location>
        <begin position="29"/>
        <end position="144"/>
    </location>
</feature>
<proteinExistence type="predicted"/>
<evidence type="ECO:0000313" key="3">
    <source>
        <dbReference type="Proteomes" id="UP001597542"/>
    </source>
</evidence>
<protein>
    <submittedName>
        <fullName evidence="2">Uncharacterized protein</fullName>
    </submittedName>
</protein>
<dbReference type="Proteomes" id="UP001597542">
    <property type="component" value="Unassembled WGS sequence"/>
</dbReference>
<reference evidence="3" key="1">
    <citation type="journal article" date="2019" name="Int. J. Syst. Evol. Microbiol.">
        <title>The Global Catalogue of Microorganisms (GCM) 10K type strain sequencing project: providing services to taxonomists for standard genome sequencing and annotation.</title>
        <authorList>
            <consortium name="The Broad Institute Genomics Platform"/>
            <consortium name="The Broad Institute Genome Sequencing Center for Infectious Disease"/>
            <person name="Wu L."/>
            <person name="Ma J."/>
        </authorList>
    </citation>
    <scope>NUCLEOTIDE SEQUENCE [LARGE SCALE GENOMIC DNA]</scope>
    <source>
        <strain evidence="3">CGMCC 4.7638</strain>
    </source>
</reference>
<gene>
    <name evidence="2" type="ORF">ACFSUT_25095</name>
</gene>
<keyword evidence="3" id="KW-1185">Reference proteome</keyword>
<dbReference type="RefSeq" id="WP_344272139.1">
    <property type="nucleotide sequence ID" value="NZ_BAAAHV010000009.1"/>
</dbReference>
<organism evidence="2 3">
    <name type="scientific">Amycolatopsis albidoflavus</name>
    <dbReference type="NCBI Taxonomy" id="102226"/>
    <lineage>
        <taxon>Bacteria</taxon>
        <taxon>Bacillati</taxon>
        <taxon>Actinomycetota</taxon>
        <taxon>Actinomycetes</taxon>
        <taxon>Pseudonocardiales</taxon>
        <taxon>Pseudonocardiaceae</taxon>
        <taxon>Amycolatopsis</taxon>
    </lineage>
</organism>
<name>A0ABW5I2W0_9PSEU</name>
<evidence type="ECO:0000256" key="1">
    <source>
        <dbReference type="SAM" id="SignalP"/>
    </source>
</evidence>
<keyword evidence="1" id="KW-0732">Signal</keyword>
<comment type="caution">
    <text evidence="2">The sequence shown here is derived from an EMBL/GenBank/DDBJ whole genome shotgun (WGS) entry which is preliminary data.</text>
</comment>
<sequence length="144" mass="14551">MVHKMSLASLAIAASVAGLALLPAAASAAPVAPAVRPVSPHTAPAFNASGSYTLFQSNGVNATVNVTQDSLGKLYGSATTGRAAGTIESGASVDGTSIQFTIAWTNGPHGRYTGSLGADRRLSGFTFDLGHPESQATWATTQTF</sequence>
<evidence type="ECO:0000313" key="2">
    <source>
        <dbReference type="EMBL" id="MFD2483579.1"/>
    </source>
</evidence>
<accession>A0ABW5I2W0</accession>